<reference evidence="5" key="1">
    <citation type="submission" date="2023-07" db="EMBL/GenBank/DDBJ databases">
        <title>30 novel species of actinomycetes from the DSMZ collection.</title>
        <authorList>
            <person name="Nouioui I."/>
        </authorList>
    </citation>
    <scope>NUCLEOTIDE SEQUENCE [LARGE SCALE GENOMIC DNA]</scope>
    <source>
        <strain evidence="5">DSM 45055</strain>
    </source>
</reference>
<evidence type="ECO:0000313" key="4">
    <source>
        <dbReference type="EMBL" id="MDT0304127.1"/>
    </source>
</evidence>
<dbReference type="SMART" id="SM00327">
    <property type="entry name" value="VWA"/>
    <property type="match status" value="1"/>
</dbReference>
<feature type="domain" description="VWFA" evidence="3">
    <location>
        <begin position="386"/>
        <end position="584"/>
    </location>
</feature>
<dbReference type="Pfam" id="PF00092">
    <property type="entry name" value="VWA"/>
    <property type="match status" value="1"/>
</dbReference>
<dbReference type="InterPro" id="IPR002035">
    <property type="entry name" value="VWF_A"/>
</dbReference>
<gene>
    <name evidence="4" type="ORF">RM446_18580</name>
</gene>
<name>A0ABU2KXU7_9ACTN</name>
<sequence length="594" mass="63200">MRNTLGRHSGTHEDGAGSWDRPERRPSGRSRRRRRRGRAFTALAAAFAIIIGLSVTGWYVLDTSGGCGGQDVELSVAASPEIAPALKEVAADFNTGDQNVEGRCVSAEIRAAESANITYGITGAGPASGATESDVWIPDSSLWPNLVKGDSGGDAGFTDTGTSVATSPLVLARPAEADAPEERPSWDELVPTSASDLGSEGPQVQLVDPIRSSSGMATLSLVAGAIGQEEEGRPQLVAALQTLQRSVADDQQSAFDQLAEDPEASSLLVLSEQAAWRYNREHSDAAAQVDYPEGGTYTLDYPYIDRSSDPVVSQAAELFREALTRNSAQNALLRDGFRTADGEADGDVLTEKAGFQAAAPKELPTPSAADVQQLAQAWNRLKLDSRLLTIVDVSGSMLEPVPGTGMNRMQITAAASIEGLQLFPESSELGMWRFSVGINDDLDYEEVLPIRELTAEVEGGTTQLDALTSAWSSIQPVPDGDTGLYDTYLAAYREMSRTYKADRVNAILMLTDGNNDDPDSIGLDELAAKLEEESSPVKPIPVFTIAFGPDIDEEPLQKIADITGGASYTTENPAEIGDIFLQAFSHRLETGDGG</sequence>
<dbReference type="Pfam" id="PF13531">
    <property type="entry name" value="SBP_bac_11"/>
    <property type="match status" value="1"/>
</dbReference>
<evidence type="ECO:0000313" key="5">
    <source>
        <dbReference type="Proteomes" id="UP001183226"/>
    </source>
</evidence>
<feature type="compositionally biased region" description="Basic and acidic residues" evidence="1">
    <location>
        <begin position="10"/>
        <end position="26"/>
    </location>
</feature>
<dbReference type="Gene3D" id="3.40.50.410">
    <property type="entry name" value="von Willebrand factor, type A domain"/>
    <property type="match status" value="1"/>
</dbReference>
<keyword evidence="2" id="KW-1133">Transmembrane helix</keyword>
<dbReference type="PROSITE" id="PS50234">
    <property type="entry name" value="VWFA"/>
    <property type="match status" value="1"/>
</dbReference>
<dbReference type="Proteomes" id="UP001183226">
    <property type="component" value="Unassembled WGS sequence"/>
</dbReference>
<evidence type="ECO:0000256" key="2">
    <source>
        <dbReference type="SAM" id="Phobius"/>
    </source>
</evidence>
<protein>
    <submittedName>
        <fullName evidence="4">Substrate-binding and VWA domain-containing protein</fullName>
    </submittedName>
</protein>
<evidence type="ECO:0000256" key="1">
    <source>
        <dbReference type="SAM" id="MobiDB-lite"/>
    </source>
</evidence>
<evidence type="ECO:0000259" key="3">
    <source>
        <dbReference type="PROSITE" id="PS50234"/>
    </source>
</evidence>
<accession>A0ABU2KXU7</accession>
<keyword evidence="2" id="KW-0812">Transmembrane</keyword>
<proteinExistence type="predicted"/>
<organism evidence="4 5">
    <name type="scientific">Streptomonospora wellingtoniae</name>
    <dbReference type="NCBI Taxonomy" id="3075544"/>
    <lineage>
        <taxon>Bacteria</taxon>
        <taxon>Bacillati</taxon>
        <taxon>Actinomycetota</taxon>
        <taxon>Actinomycetes</taxon>
        <taxon>Streptosporangiales</taxon>
        <taxon>Nocardiopsidaceae</taxon>
        <taxon>Streptomonospora</taxon>
    </lineage>
</organism>
<dbReference type="SUPFAM" id="SSF53850">
    <property type="entry name" value="Periplasmic binding protein-like II"/>
    <property type="match status" value="1"/>
</dbReference>
<comment type="caution">
    <text evidence="4">The sequence shown here is derived from an EMBL/GenBank/DDBJ whole genome shotgun (WGS) entry which is preliminary data.</text>
</comment>
<keyword evidence="2" id="KW-0472">Membrane</keyword>
<dbReference type="EMBL" id="JAVREK010000021">
    <property type="protein sequence ID" value="MDT0304127.1"/>
    <property type="molecule type" value="Genomic_DNA"/>
</dbReference>
<feature type="region of interest" description="Disordered" evidence="1">
    <location>
        <begin position="1"/>
        <end position="35"/>
    </location>
</feature>
<dbReference type="SUPFAM" id="SSF53300">
    <property type="entry name" value="vWA-like"/>
    <property type="match status" value="1"/>
</dbReference>
<keyword evidence="5" id="KW-1185">Reference proteome</keyword>
<dbReference type="InterPro" id="IPR036465">
    <property type="entry name" value="vWFA_dom_sf"/>
</dbReference>
<feature type="transmembrane region" description="Helical" evidence="2">
    <location>
        <begin position="39"/>
        <end position="61"/>
    </location>
</feature>